<dbReference type="EMBL" id="BKCJ010000246">
    <property type="protein sequence ID" value="GEU31393.1"/>
    <property type="molecule type" value="Genomic_DNA"/>
</dbReference>
<reference evidence="2" key="1">
    <citation type="journal article" date="2019" name="Sci. Rep.">
        <title>Draft genome of Tanacetum cinerariifolium, the natural source of mosquito coil.</title>
        <authorList>
            <person name="Yamashiro T."/>
            <person name="Shiraishi A."/>
            <person name="Satake H."/>
            <person name="Nakayama K."/>
        </authorList>
    </citation>
    <scope>NUCLEOTIDE SEQUENCE</scope>
</reference>
<proteinExistence type="predicted"/>
<dbReference type="AlphaFoldDB" id="A0A6L2J2Z0"/>
<gene>
    <name evidence="2" type="ORF">Tci_003371</name>
</gene>
<protein>
    <submittedName>
        <fullName evidence="2">Uncharacterized protein</fullName>
    </submittedName>
</protein>
<evidence type="ECO:0000313" key="2">
    <source>
        <dbReference type="EMBL" id="GEU31393.1"/>
    </source>
</evidence>
<sequence>MSQATSLFPIRSKEELVSKDKQVRLSSRNVRIDTEEIFTYPIHQLETITSRMTKQTKAEKSTYPQFTQLIIAYLMSTNTAINKRSDADMHRGSMDEEFKPTKETSTKRKQQVKEKQVKEKSKKVKEMYVDDPDQIHVATLLSAESERLILERLEREQIVSEEEIDDDVDDTLAAIKTQKLKGIAETDDEPHMSHDAQLLINFKKDSKLSKEERFIQEFLRGLGEGSTIRNENQDDRDSLDSDKTLSAPRLENFIDEGEEDDALNFKVFVHGKKYDVKEKDTPIHTTISSPKIDHLRIMCHVNETSEPSLEDVNLSRNVRMSGLNSHDGSSRKEEPSEEPIYLDWLTESQTVVVSEVAITKPIGPDQRGSIIVNPEIHLTLGKIPTIGLLPRGNPKLTRCTSCAFENPSDALP</sequence>
<accession>A0A6L2J2Z0</accession>
<organism evidence="2">
    <name type="scientific">Tanacetum cinerariifolium</name>
    <name type="common">Dalmatian daisy</name>
    <name type="synonym">Chrysanthemum cinerariifolium</name>
    <dbReference type="NCBI Taxonomy" id="118510"/>
    <lineage>
        <taxon>Eukaryota</taxon>
        <taxon>Viridiplantae</taxon>
        <taxon>Streptophyta</taxon>
        <taxon>Embryophyta</taxon>
        <taxon>Tracheophyta</taxon>
        <taxon>Spermatophyta</taxon>
        <taxon>Magnoliopsida</taxon>
        <taxon>eudicotyledons</taxon>
        <taxon>Gunneridae</taxon>
        <taxon>Pentapetalae</taxon>
        <taxon>asterids</taxon>
        <taxon>campanulids</taxon>
        <taxon>Asterales</taxon>
        <taxon>Asteraceae</taxon>
        <taxon>Asteroideae</taxon>
        <taxon>Anthemideae</taxon>
        <taxon>Anthemidinae</taxon>
        <taxon>Tanacetum</taxon>
    </lineage>
</organism>
<comment type="caution">
    <text evidence="2">The sequence shown here is derived from an EMBL/GenBank/DDBJ whole genome shotgun (WGS) entry which is preliminary data.</text>
</comment>
<evidence type="ECO:0000256" key="1">
    <source>
        <dbReference type="SAM" id="MobiDB-lite"/>
    </source>
</evidence>
<name>A0A6L2J2Z0_TANCI</name>
<feature type="region of interest" description="Disordered" evidence="1">
    <location>
        <begin position="84"/>
        <end position="119"/>
    </location>
</feature>